<sequence>MTKAACPPWNPGAYQREGGGLGLYLARQIAAGQGGYLKVDSAPGRGSTFALCLPR</sequence>
<reference evidence="5" key="1">
    <citation type="journal article" date="2021" name="PeerJ">
        <title>Extensive microbial diversity within the chicken gut microbiome revealed by metagenomics and culture.</title>
        <authorList>
            <person name="Gilroy R."/>
            <person name="Ravi A."/>
            <person name="Getino M."/>
            <person name="Pursley I."/>
            <person name="Horton D.L."/>
            <person name="Alikhan N.F."/>
            <person name="Baker D."/>
            <person name="Gharbi K."/>
            <person name="Hall N."/>
            <person name="Watson M."/>
            <person name="Adriaenssens E.M."/>
            <person name="Foster-Nyarko E."/>
            <person name="Jarju S."/>
            <person name="Secka A."/>
            <person name="Antonio M."/>
            <person name="Oren A."/>
            <person name="Chaudhuri R.R."/>
            <person name="La Ragione R."/>
            <person name="Hildebrand F."/>
            <person name="Pallen M.J."/>
        </authorList>
    </citation>
    <scope>NUCLEOTIDE SEQUENCE</scope>
    <source>
        <strain evidence="5">3436</strain>
    </source>
</reference>
<protein>
    <recommendedName>
        <fullName evidence="2">histidine kinase</fullName>
        <ecNumber evidence="2">2.7.13.3</ecNumber>
    </recommendedName>
</protein>
<comment type="caution">
    <text evidence="5">The sequence shown here is derived from an EMBL/GenBank/DDBJ whole genome shotgun (WGS) entry which is preliminary data.</text>
</comment>
<name>A0A9D2F2U0_9FIRM</name>
<dbReference type="Gene3D" id="3.30.565.10">
    <property type="entry name" value="Histidine kinase-like ATPase, C-terminal domain"/>
    <property type="match status" value="1"/>
</dbReference>
<dbReference type="GO" id="GO:0005524">
    <property type="term" value="F:ATP binding"/>
    <property type="evidence" value="ECO:0007669"/>
    <property type="project" value="UniProtKB-KW"/>
</dbReference>
<dbReference type="InterPro" id="IPR004358">
    <property type="entry name" value="Sig_transdc_His_kin-like_C"/>
</dbReference>
<dbReference type="Proteomes" id="UP000824031">
    <property type="component" value="Unassembled WGS sequence"/>
</dbReference>
<evidence type="ECO:0000256" key="2">
    <source>
        <dbReference type="ARBA" id="ARBA00012438"/>
    </source>
</evidence>
<dbReference type="AlphaFoldDB" id="A0A9D2F2U0"/>
<gene>
    <name evidence="5" type="ORF">H9810_04365</name>
</gene>
<dbReference type="GO" id="GO:0004673">
    <property type="term" value="F:protein histidine kinase activity"/>
    <property type="evidence" value="ECO:0007669"/>
    <property type="project" value="UniProtKB-EC"/>
</dbReference>
<dbReference type="EC" id="2.7.13.3" evidence="2"/>
<evidence type="ECO:0000256" key="1">
    <source>
        <dbReference type="ARBA" id="ARBA00000085"/>
    </source>
</evidence>
<dbReference type="GO" id="GO:0000160">
    <property type="term" value="P:phosphorelay signal transduction system"/>
    <property type="evidence" value="ECO:0007669"/>
    <property type="project" value="UniProtKB-KW"/>
</dbReference>
<keyword evidence="3" id="KW-0902">Two-component regulatory system</keyword>
<proteinExistence type="predicted"/>
<keyword evidence="5" id="KW-0547">Nucleotide-binding</keyword>
<evidence type="ECO:0000256" key="3">
    <source>
        <dbReference type="ARBA" id="ARBA00023012"/>
    </source>
</evidence>
<dbReference type="Pfam" id="PF02518">
    <property type="entry name" value="HATPase_c"/>
    <property type="match status" value="1"/>
</dbReference>
<dbReference type="InterPro" id="IPR036890">
    <property type="entry name" value="HATPase_C_sf"/>
</dbReference>
<dbReference type="InterPro" id="IPR003594">
    <property type="entry name" value="HATPase_dom"/>
</dbReference>
<feature type="domain" description="Histidine kinase/HSP90-like ATPase" evidence="4">
    <location>
        <begin position="15"/>
        <end position="54"/>
    </location>
</feature>
<evidence type="ECO:0000313" key="6">
    <source>
        <dbReference type="Proteomes" id="UP000824031"/>
    </source>
</evidence>
<evidence type="ECO:0000259" key="4">
    <source>
        <dbReference type="Pfam" id="PF02518"/>
    </source>
</evidence>
<reference evidence="5" key="2">
    <citation type="submission" date="2021-04" db="EMBL/GenBank/DDBJ databases">
        <authorList>
            <person name="Gilroy R."/>
        </authorList>
    </citation>
    <scope>NUCLEOTIDE SEQUENCE</scope>
    <source>
        <strain evidence="5">3436</strain>
    </source>
</reference>
<dbReference type="EMBL" id="DXBO01000058">
    <property type="protein sequence ID" value="HIZ47936.1"/>
    <property type="molecule type" value="Genomic_DNA"/>
</dbReference>
<dbReference type="PRINTS" id="PR00344">
    <property type="entry name" value="BCTRLSENSOR"/>
</dbReference>
<evidence type="ECO:0000313" key="5">
    <source>
        <dbReference type="EMBL" id="HIZ47936.1"/>
    </source>
</evidence>
<dbReference type="SUPFAM" id="SSF55874">
    <property type="entry name" value="ATPase domain of HSP90 chaperone/DNA topoisomerase II/histidine kinase"/>
    <property type="match status" value="1"/>
</dbReference>
<organism evidence="5 6">
    <name type="scientific">Candidatus Gemmiger excrementavium</name>
    <dbReference type="NCBI Taxonomy" id="2838608"/>
    <lineage>
        <taxon>Bacteria</taxon>
        <taxon>Bacillati</taxon>
        <taxon>Bacillota</taxon>
        <taxon>Clostridia</taxon>
        <taxon>Eubacteriales</taxon>
        <taxon>Gemmiger</taxon>
    </lineage>
</organism>
<keyword evidence="5" id="KW-0067">ATP-binding</keyword>
<comment type="catalytic activity">
    <reaction evidence="1">
        <text>ATP + protein L-histidine = ADP + protein N-phospho-L-histidine.</text>
        <dbReference type="EC" id="2.7.13.3"/>
    </reaction>
</comment>
<accession>A0A9D2F2U0</accession>